<proteinExistence type="predicted"/>
<reference evidence="2 3" key="1">
    <citation type="journal article" date="2007" name="Nat. Biotechnol.">
        <title>Complete genome sequence of the myxobacterium Sorangium cellulosum.</title>
        <authorList>
            <person name="Schneiker S."/>
            <person name="Perlova O."/>
            <person name="Kaiser O."/>
            <person name="Gerth K."/>
            <person name="Alici A."/>
            <person name="Altmeyer M.O."/>
            <person name="Bartels D."/>
            <person name="Bekel T."/>
            <person name="Beyer S."/>
            <person name="Bode E."/>
            <person name="Bode H.B."/>
            <person name="Bolten C.J."/>
            <person name="Choudhuri J.V."/>
            <person name="Doss S."/>
            <person name="Elnakady Y.A."/>
            <person name="Frank B."/>
            <person name="Gaigalat L."/>
            <person name="Goesmann A."/>
            <person name="Groeger C."/>
            <person name="Gross F."/>
            <person name="Jelsbak L."/>
            <person name="Jelsbak L."/>
            <person name="Kalinowski J."/>
            <person name="Kegler C."/>
            <person name="Knauber T."/>
            <person name="Konietzny S."/>
            <person name="Kopp M."/>
            <person name="Krause L."/>
            <person name="Krug D."/>
            <person name="Linke B."/>
            <person name="Mahmud T."/>
            <person name="Martinez-Arias R."/>
            <person name="McHardy A.C."/>
            <person name="Merai M."/>
            <person name="Meyer F."/>
            <person name="Mormann S."/>
            <person name="Munoz-Dorado J."/>
            <person name="Perez J."/>
            <person name="Pradella S."/>
            <person name="Rachid S."/>
            <person name="Raddatz G."/>
            <person name="Rosenau F."/>
            <person name="Rueckert C."/>
            <person name="Sasse F."/>
            <person name="Scharfe M."/>
            <person name="Schuster S.C."/>
            <person name="Suen G."/>
            <person name="Treuner-Lange A."/>
            <person name="Velicer G.J."/>
            <person name="Vorholter F.-J."/>
            <person name="Weissman K.J."/>
            <person name="Welch R.D."/>
            <person name="Wenzel S.C."/>
            <person name="Whitworth D.E."/>
            <person name="Wilhelm S."/>
            <person name="Wittmann C."/>
            <person name="Bloecker H."/>
            <person name="Puehler A."/>
            <person name="Mueller R."/>
        </authorList>
    </citation>
    <scope>NUCLEOTIDE SEQUENCE [LARGE SCALE GENOMIC DNA]</scope>
    <source>
        <strain evidence="3">So ce56</strain>
    </source>
</reference>
<name>A9F4N9_SORC5</name>
<organism evidence="2 3">
    <name type="scientific">Sorangium cellulosum (strain So ce56)</name>
    <name type="common">Polyangium cellulosum (strain So ce56)</name>
    <dbReference type="NCBI Taxonomy" id="448385"/>
    <lineage>
        <taxon>Bacteria</taxon>
        <taxon>Pseudomonadati</taxon>
        <taxon>Myxococcota</taxon>
        <taxon>Polyangia</taxon>
        <taxon>Polyangiales</taxon>
        <taxon>Polyangiaceae</taxon>
        <taxon>Sorangium</taxon>
    </lineage>
</organism>
<dbReference type="HOGENOM" id="CLU_2358220_0_0_7"/>
<sequence length="96" mass="10712">MNVNETKAGAPTYEADVTSRKHVQFIERHAPLPRAAPSTRRRRAGDPPVPHALAAVGGRPLLARHHVMTEDMFVPPCGSLYFIETSINHQSRSYRL</sequence>
<dbReference type="EMBL" id="AM746676">
    <property type="protein sequence ID" value="CAN97728.1"/>
    <property type="molecule type" value="Genomic_DNA"/>
</dbReference>
<keyword evidence="3" id="KW-1185">Reference proteome</keyword>
<evidence type="ECO:0000256" key="1">
    <source>
        <dbReference type="SAM" id="MobiDB-lite"/>
    </source>
</evidence>
<evidence type="ECO:0000313" key="2">
    <source>
        <dbReference type="EMBL" id="CAN97728.1"/>
    </source>
</evidence>
<evidence type="ECO:0000313" key="3">
    <source>
        <dbReference type="Proteomes" id="UP000002139"/>
    </source>
</evidence>
<dbReference type="STRING" id="448385.sce7559"/>
<dbReference type="AlphaFoldDB" id="A9F4N9"/>
<gene>
    <name evidence="2" type="ordered locus">sce7559</name>
</gene>
<accession>A9F4N9</accession>
<protein>
    <submittedName>
        <fullName evidence="2">Uncharacterized protein</fullName>
    </submittedName>
</protein>
<feature type="region of interest" description="Disordered" evidence="1">
    <location>
        <begin position="29"/>
        <end position="50"/>
    </location>
</feature>
<dbReference type="KEGG" id="scl:sce7559"/>
<dbReference type="Proteomes" id="UP000002139">
    <property type="component" value="Chromosome"/>
</dbReference>